<proteinExistence type="predicted"/>
<evidence type="ECO:0000313" key="3">
    <source>
        <dbReference type="Proteomes" id="UP000195913"/>
    </source>
</evidence>
<feature type="compositionally biased region" description="Basic and acidic residues" evidence="1">
    <location>
        <begin position="124"/>
        <end position="136"/>
    </location>
</feature>
<accession>A0A1R4FK62</accession>
<dbReference type="AlphaFoldDB" id="A0A1R4FK62"/>
<dbReference type="EMBL" id="FUHW01000020">
    <property type="protein sequence ID" value="SJM56288.1"/>
    <property type="molecule type" value="Genomic_DNA"/>
</dbReference>
<sequence length="163" mass="16672">MLASPLRYGGQNHNIGGRMSLKTGTILPLIAVGALLTGCGAGATAPDDSAPPESAAASSSAVASDDCSALQERFIAGDLPQEFYDGVDQGVRVVETTSGTILQNSMLASDAADDPDASSPAAEYPDRVEPNPEWPKDSVVFVDPASGDVVKAIDVPDELKCAP</sequence>
<protein>
    <submittedName>
        <fullName evidence="2">Uncharacterized protein</fullName>
    </submittedName>
</protein>
<reference evidence="2 3" key="1">
    <citation type="submission" date="2017-02" db="EMBL/GenBank/DDBJ databases">
        <authorList>
            <person name="Peterson S.W."/>
        </authorList>
    </citation>
    <scope>NUCLEOTIDE SEQUENCE [LARGE SCALE GENOMIC DNA]</scope>
    <source>
        <strain evidence="2 3">B Ar 00.02</strain>
    </source>
</reference>
<feature type="region of interest" description="Disordered" evidence="1">
    <location>
        <begin position="105"/>
        <end position="140"/>
    </location>
</feature>
<keyword evidence="3" id="KW-1185">Reference proteome</keyword>
<evidence type="ECO:0000256" key="1">
    <source>
        <dbReference type="SAM" id="MobiDB-lite"/>
    </source>
</evidence>
<gene>
    <name evidence="2" type="ORF">FM101_04365</name>
</gene>
<organism evidence="2 3">
    <name type="scientific">Arthrobacter rhombi</name>
    <dbReference type="NCBI Taxonomy" id="71253"/>
    <lineage>
        <taxon>Bacteria</taxon>
        <taxon>Bacillati</taxon>
        <taxon>Actinomycetota</taxon>
        <taxon>Actinomycetes</taxon>
        <taxon>Micrococcales</taxon>
        <taxon>Micrococcaceae</taxon>
        <taxon>Arthrobacter</taxon>
    </lineage>
</organism>
<dbReference type="Proteomes" id="UP000195913">
    <property type="component" value="Unassembled WGS sequence"/>
</dbReference>
<name>A0A1R4FK62_9MICC</name>
<evidence type="ECO:0000313" key="2">
    <source>
        <dbReference type="EMBL" id="SJM56288.1"/>
    </source>
</evidence>